<protein>
    <submittedName>
        <fullName evidence="1">Uncharacterized protein</fullName>
    </submittedName>
</protein>
<comment type="caution">
    <text evidence="1">The sequence shown here is derived from an EMBL/GenBank/DDBJ whole genome shotgun (WGS) entry which is preliminary data.</text>
</comment>
<dbReference type="AlphaFoldDB" id="A0A8S4NDE9"/>
<feature type="non-terminal residue" evidence="1">
    <location>
        <position position="1"/>
    </location>
</feature>
<organism evidence="1 2">
    <name type="scientific">Owenia fusiformis</name>
    <name type="common">Polychaete worm</name>
    <dbReference type="NCBI Taxonomy" id="6347"/>
    <lineage>
        <taxon>Eukaryota</taxon>
        <taxon>Metazoa</taxon>
        <taxon>Spiralia</taxon>
        <taxon>Lophotrochozoa</taxon>
        <taxon>Annelida</taxon>
        <taxon>Polychaeta</taxon>
        <taxon>Sedentaria</taxon>
        <taxon>Canalipalpata</taxon>
        <taxon>Sabellida</taxon>
        <taxon>Oweniida</taxon>
        <taxon>Oweniidae</taxon>
        <taxon>Owenia</taxon>
    </lineage>
</organism>
<evidence type="ECO:0000313" key="2">
    <source>
        <dbReference type="Proteomes" id="UP000749559"/>
    </source>
</evidence>
<sequence length="99" mass="11428">VESADFTIHWNTPHPGLPRYEVFIAWNLRLKSSPKTLLSCHRLRILMNDISSYYVTSKSGDILIWSPFIRDGAWSLKQFLTTSNILTNTHCASFFARII</sequence>
<evidence type="ECO:0000313" key="1">
    <source>
        <dbReference type="EMBL" id="CAH1779018.1"/>
    </source>
</evidence>
<proteinExistence type="predicted"/>
<dbReference type="Proteomes" id="UP000749559">
    <property type="component" value="Unassembled WGS sequence"/>
</dbReference>
<reference evidence="1" key="1">
    <citation type="submission" date="2022-03" db="EMBL/GenBank/DDBJ databases">
        <authorList>
            <person name="Martin C."/>
        </authorList>
    </citation>
    <scope>NUCLEOTIDE SEQUENCE</scope>
</reference>
<accession>A0A8S4NDE9</accession>
<name>A0A8S4NDE9_OWEFU</name>
<gene>
    <name evidence="1" type="ORF">OFUS_LOCUS5869</name>
</gene>
<dbReference type="EMBL" id="CAIIXF020000003">
    <property type="protein sequence ID" value="CAH1779018.1"/>
    <property type="molecule type" value="Genomic_DNA"/>
</dbReference>
<keyword evidence="2" id="KW-1185">Reference proteome</keyword>